<evidence type="ECO:0000313" key="1">
    <source>
        <dbReference type="EMBL" id="GAH13040.1"/>
    </source>
</evidence>
<gene>
    <name evidence="1" type="ORF">S01H4_61697</name>
</gene>
<proteinExistence type="predicted"/>
<reference evidence="1" key="1">
    <citation type="journal article" date="2014" name="Front. Microbiol.">
        <title>High frequency of phylogenetically diverse reductive dehalogenase-homologous genes in deep subseafloor sedimentary metagenomes.</title>
        <authorList>
            <person name="Kawai M."/>
            <person name="Futagami T."/>
            <person name="Toyoda A."/>
            <person name="Takaki Y."/>
            <person name="Nishi S."/>
            <person name="Hori S."/>
            <person name="Arai W."/>
            <person name="Tsubouchi T."/>
            <person name="Morono Y."/>
            <person name="Uchiyama I."/>
            <person name="Ito T."/>
            <person name="Fujiyama A."/>
            <person name="Inagaki F."/>
            <person name="Takami H."/>
        </authorList>
    </citation>
    <scope>NUCLEOTIDE SEQUENCE</scope>
    <source>
        <strain evidence="1">Expedition CK06-06</strain>
    </source>
</reference>
<name>X1DXZ2_9ZZZZ</name>
<sequence length="58" mass="6162">MAEVDPPPGPDDMPKHGAIGGAFTFTFTPTSIGVSAKVVYLKGTESEKSIDVTDYDSW</sequence>
<organism evidence="1">
    <name type="scientific">marine sediment metagenome</name>
    <dbReference type="NCBI Taxonomy" id="412755"/>
    <lineage>
        <taxon>unclassified sequences</taxon>
        <taxon>metagenomes</taxon>
        <taxon>ecological metagenomes</taxon>
    </lineage>
</organism>
<protein>
    <submittedName>
        <fullName evidence="1">Uncharacterized protein</fullName>
    </submittedName>
</protein>
<accession>X1DXZ2</accession>
<dbReference type="EMBL" id="BART01036644">
    <property type="protein sequence ID" value="GAH13040.1"/>
    <property type="molecule type" value="Genomic_DNA"/>
</dbReference>
<dbReference type="AlphaFoldDB" id="X1DXZ2"/>
<comment type="caution">
    <text evidence="1">The sequence shown here is derived from an EMBL/GenBank/DDBJ whole genome shotgun (WGS) entry which is preliminary data.</text>
</comment>